<feature type="transmembrane region" description="Helical" evidence="2">
    <location>
        <begin position="176"/>
        <end position="203"/>
    </location>
</feature>
<dbReference type="EMBL" id="JAODUO010000195">
    <property type="protein sequence ID" value="KAK2186605.1"/>
    <property type="molecule type" value="Genomic_DNA"/>
</dbReference>
<proteinExistence type="predicted"/>
<evidence type="ECO:0000256" key="2">
    <source>
        <dbReference type="SAM" id="Phobius"/>
    </source>
</evidence>
<feature type="transmembrane region" description="Helical" evidence="2">
    <location>
        <begin position="215"/>
        <end position="237"/>
    </location>
</feature>
<feature type="transmembrane region" description="Helical" evidence="2">
    <location>
        <begin position="43"/>
        <end position="70"/>
    </location>
</feature>
<dbReference type="PANTHER" id="PTHR13568:SF6">
    <property type="entry name" value="TRANSMEMBRANE PROTEIN 185A"/>
    <property type="match status" value="1"/>
</dbReference>
<feature type="transmembrane region" description="Helical" evidence="2">
    <location>
        <begin position="146"/>
        <end position="164"/>
    </location>
</feature>
<feature type="compositionally biased region" description="Basic and acidic residues" evidence="1">
    <location>
        <begin position="459"/>
        <end position="474"/>
    </location>
</feature>
<evidence type="ECO:0000313" key="4">
    <source>
        <dbReference type="Proteomes" id="UP001209878"/>
    </source>
</evidence>
<keyword evidence="2" id="KW-0472">Membrane</keyword>
<feature type="region of interest" description="Disordered" evidence="1">
    <location>
        <begin position="459"/>
        <end position="491"/>
    </location>
</feature>
<feature type="transmembrane region" description="Helical" evidence="2">
    <location>
        <begin position="82"/>
        <end position="104"/>
    </location>
</feature>
<sequence>MAVEVNVKNLFLDFNPSKFIVYSCLLVFCLLFALRLDGYITWSYWIVFLPIWIWKVLVISGSIVGSWVWWKHPHYRLEGESYSHYKGMVLCTGMHMLLLMFELLACDKLQNGRPQVLWLLVFIPLIFISIMSIGICVWSIKHERTFELELFCSVNILQFIFLALRLDGFIEWDWVVIFIPIWIVMCVALIGVLYAIVLAIILLNSSDVIPEQRRGNAFFAVGYTCWVIPLLVFEVLFVNKQDGLESYKYIGVTLPLFVSLFTLILMSFSAKGANQWWFGVRKEFCPWLLGVCPVLQEYGNIYDLSGWFGVRKEFCPWLLGVCPVLQEYGNIYDLSGWFGVRKEFCPWLLGVCPVLQEYGNIYDLSGWFGVRKEFCPWLLGVCPVLQEYGNIYDLSGWFGVRKEFCPWLLGVCPVLQEYGNIYDLSGWFGLRKEFCPWLLGVCPVLQEYGNISYKIQTDTTRDTERGSMARETAKKTSPRAKKGPTIEDSSRTVVPVVSIDVPD</sequence>
<name>A0AAD9UER6_RIDPI</name>
<dbReference type="InterPro" id="IPR019396">
    <property type="entry name" value="TM_Fragile-X-F-assoc"/>
</dbReference>
<accession>A0AAD9UER6</accession>
<keyword evidence="2" id="KW-1133">Transmembrane helix</keyword>
<keyword evidence="2" id="KW-0812">Transmembrane</keyword>
<dbReference type="PANTHER" id="PTHR13568">
    <property type="entry name" value="FAM11A, B PROTEIN"/>
    <property type="match status" value="1"/>
</dbReference>
<comment type="caution">
    <text evidence="3">The sequence shown here is derived from an EMBL/GenBank/DDBJ whole genome shotgun (WGS) entry which is preliminary data.</text>
</comment>
<dbReference type="Proteomes" id="UP001209878">
    <property type="component" value="Unassembled WGS sequence"/>
</dbReference>
<reference evidence="3" key="1">
    <citation type="journal article" date="2023" name="Mol. Biol. Evol.">
        <title>Third-Generation Sequencing Reveals the Adaptive Role of the Epigenome in Three Deep-Sea Polychaetes.</title>
        <authorList>
            <person name="Perez M."/>
            <person name="Aroh O."/>
            <person name="Sun Y."/>
            <person name="Lan Y."/>
            <person name="Juniper S.K."/>
            <person name="Young C.R."/>
            <person name="Angers B."/>
            <person name="Qian P.Y."/>
        </authorList>
    </citation>
    <scope>NUCLEOTIDE SEQUENCE</scope>
    <source>
        <strain evidence="3">R07B-5</strain>
    </source>
</reference>
<evidence type="ECO:0000256" key="1">
    <source>
        <dbReference type="SAM" id="MobiDB-lite"/>
    </source>
</evidence>
<dbReference type="Pfam" id="PF10269">
    <property type="entry name" value="Tmemb_185A"/>
    <property type="match status" value="1"/>
</dbReference>
<gene>
    <name evidence="3" type="ORF">NP493_195g08024</name>
</gene>
<evidence type="ECO:0000313" key="3">
    <source>
        <dbReference type="EMBL" id="KAK2186605.1"/>
    </source>
</evidence>
<feature type="transmembrane region" description="Helical" evidence="2">
    <location>
        <begin position="116"/>
        <end position="140"/>
    </location>
</feature>
<feature type="transmembrane region" description="Helical" evidence="2">
    <location>
        <begin position="249"/>
        <end position="268"/>
    </location>
</feature>
<organism evidence="3 4">
    <name type="scientific">Ridgeia piscesae</name>
    <name type="common">Tubeworm</name>
    <dbReference type="NCBI Taxonomy" id="27915"/>
    <lineage>
        <taxon>Eukaryota</taxon>
        <taxon>Metazoa</taxon>
        <taxon>Spiralia</taxon>
        <taxon>Lophotrochozoa</taxon>
        <taxon>Annelida</taxon>
        <taxon>Polychaeta</taxon>
        <taxon>Sedentaria</taxon>
        <taxon>Canalipalpata</taxon>
        <taxon>Sabellida</taxon>
        <taxon>Siboglinidae</taxon>
        <taxon>Ridgeia</taxon>
    </lineage>
</organism>
<dbReference type="AlphaFoldDB" id="A0AAD9UER6"/>
<keyword evidence="4" id="KW-1185">Reference proteome</keyword>
<evidence type="ECO:0008006" key="5">
    <source>
        <dbReference type="Google" id="ProtNLM"/>
    </source>
</evidence>
<feature type="transmembrane region" description="Helical" evidence="2">
    <location>
        <begin position="19"/>
        <end position="36"/>
    </location>
</feature>
<protein>
    <recommendedName>
        <fullName evidence="5">Transmembrane protein 185B</fullName>
    </recommendedName>
</protein>